<sequence length="299" mass="32400">MSTAVSIDSRTHDGTEPAAEHLPGSVGAAIESGVLPDRVWVYSNYHCNLECAYCLTESAPRSKRRIIGPEHMVAIAEQAAALGFRAVGVTGGEPFMRRDMVAVVTAMAEHLPVTVLTNGTLFGGDRLDMLDPLLGKRVRFQISLDSPDAVSNDEMRGPLNYAKVVEAVPRMVQRGHTVRIATTIEEGQMTPDDRSRLCAMHRGWGITDDDHLVRPIITSGRAEDTGMGVRFERDQLPAELTIADHGAFWSPFGPTIHNGRTDTHLLITRTTLPLEVPAQALLGLVEGRPPGADASIGIR</sequence>
<evidence type="ECO:0000256" key="5">
    <source>
        <dbReference type="SAM" id="MobiDB-lite"/>
    </source>
</evidence>
<dbReference type="GO" id="GO:0003824">
    <property type="term" value="F:catalytic activity"/>
    <property type="evidence" value="ECO:0007669"/>
    <property type="project" value="InterPro"/>
</dbReference>
<feature type="compositionally biased region" description="Basic and acidic residues" evidence="5">
    <location>
        <begin position="9"/>
        <end position="19"/>
    </location>
</feature>
<dbReference type="SFLD" id="SFLDS00029">
    <property type="entry name" value="Radical_SAM"/>
    <property type="match status" value="1"/>
</dbReference>
<evidence type="ECO:0000256" key="3">
    <source>
        <dbReference type="ARBA" id="ARBA00023004"/>
    </source>
</evidence>
<feature type="region of interest" description="Disordered" evidence="5">
    <location>
        <begin position="1"/>
        <end position="23"/>
    </location>
</feature>
<proteinExistence type="predicted"/>
<evidence type="ECO:0000256" key="1">
    <source>
        <dbReference type="ARBA" id="ARBA00022691"/>
    </source>
</evidence>
<evidence type="ECO:0000313" key="7">
    <source>
        <dbReference type="EMBL" id="MBK9297824.1"/>
    </source>
</evidence>
<keyword evidence="4" id="KW-0411">Iron-sulfur</keyword>
<reference evidence="7 8" key="1">
    <citation type="submission" date="2020-10" db="EMBL/GenBank/DDBJ databases">
        <title>Connecting structure to function with the recovery of over 1000 high-quality activated sludge metagenome-assembled genomes encoding full-length rRNA genes using long-read sequencing.</title>
        <authorList>
            <person name="Singleton C.M."/>
            <person name="Petriglieri F."/>
            <person name="Kristensen J.M."/>
            <person name="Kirkegaard R.H."/>
            <person name="Michaelsen T.Y."/>
            <person name="Andersen M.H."/>
            <person name="Karst S.M."/>
            <person name="Dueholm M.S."/>
            <person name="Nielsen P.H."/>
            <person name="Albertsen M."/>
        </authorList>
    </citation>
    <scope>NUCLEOTIDE SEQUENCE [LARGE SCALE GENOMIC DNA]</scope>
    <source>
        <strain evidence="7">Lyne_18-Q3-R50-59_MAXAC.006</strain>
    </source>
</reference>
<dbReference type="Proteomes" id="UP000727993">
    <property type="component" value="Unassembled WGS sequence"/>
</dbReference>
<dbReference type="InterPro" id="IPR058240">
    <property type="entry name" value="rSAM_sf"/>
</dbReference>
<keyword evidence="2" id="KW-0479">Metal-binding</keyword>
<evidence type="ECO:0000256" key="2">
    <source>
        <dbReference type="ARBA" id="ARBA00022723"/>
    </source>
</evidence>
<evidence type="ECO:0000259" key="6">
    <source>
        <dbReference type="PROSITE" id="PS51918"/>
    </source>
</evidence>
<dbReference type="PANTHER" id="PTHR11228:SF22">
    <property type="entry name" value="PEPTIDE BIOSYNTHESIS PROTEIN YYDG-RELATED"/>
    <property type="match status" value="1"/>
</dbReference>
<keyword evidence="1" id="KW-0949">S-adenosyl-L-methionine</keyword>
<dbReference type="PANTHER" id="PTHR11228">
    <property type="entry name" value="RADICAL SAM DOMAIN PROTEIN"/>
    <property type="match status" value="1"/>
</dbReference>
<name>A0A936TFI8_9ACTN</name>
<accession>A0A936TFI8</accession>
<dbReference type="Pfam" id="PF04055">
    <property type="entry name" value="Radical_SAM"/>
    <property type="match status" value="1"/>
</dbReference>
<dbReference type="SUPFAM" id="SSF102114">
    <property type="entry name" value="Radical SAM enzymes"/>
    <property type="match status" value="1"/>
</dbReference>
<gene>
    <name evidence="7" type="ORF">IPN02_13530</name>
</gene>
<dbReference type="CDD" id="cd01335">
    <property type="entry name" value="Radical_SAM"/>
    <property type="match status" value="1"/>
</dbReference>
<protein>
    <submittedName>
        <fullName evidence="7">Radical SAM protein</fullName>
    </submittedName>
</protein>
<keyword evidence="3" id="KW-0408">Iron</keyword>
<dbReference type="SFLD" id="SFLDG01067">
    <property type="entry name" value="SPASM/twitch_domain_containing"/>
    <property type="match status" value="1"/>
</dbReference>
<dbReference type="GO" id="GO:0046872">
    <property type="term" value="F:metal ion binding"/>
    <property type="evidence" value="ECO:0007669"/>
    <property type="project" value="UniProtKB-KW"/>
</dbReference>
<dbReference type="InterPro" id="IPR007197">
    <property type="entry name" value="rSAM"/>
</dbReference>
<evidence type="ECO:0000256" key="4">
    <source>
        <dbReference type="ARBA" id="ARBA00023014"/>
    </source>
</evidence>
<organism evidence="7 8">
    <name type="scientific">Candidatus Neomicrothrix subdominans</name>
    <dbReference type="NCBI Taxonomy" id="2954438"/>
    <lineage>
        <taxon>Bacteria</taxon>
        <taxon>Bacillati</taxon>
        <taxon>Actinomycetota</taxon>
        <taxon>Acidimicrobiia</taxon>
        <taxon>Acidimicrobiales</taxon>
        <taxon>Microthrixaceae</taxon>
        <taxon>Candidatus Neomicrothrix</taxon>
    </lineage>
</organism>
<evidence type="ECO:0000313" key="8">
    <source>
        <dbReference type="Proteomes" id="UP000727993"/>
    </source>
</evidence>
<comment type="caution">
    <text evidence="7">The sequence shown here is derived from an EMBL/GenBank/DDBJ whole genome shotgun (WGS) entry which is preliminary data.</text>
</comment>
<dbReference type="Gene3D" id="3.20.20.70">
    <property type="entry name" value="Aldolase class I"/>
    <property type="match status" value="1"/>
</dbReference>
<dbReference type="InterPro" id="IPR013785">
    <property type="entry name" value="Aldolase_TIM"/>
</dbReference>
<feature type="domain" description="Radical SAM core" evidence="6">
    <location>
        <begin position="33"/>
        <end position="251"/>
    </location>
</feature>
<dbReference type="InterPro" id="IPR050377">
    <property type="entry name" value="Radical_SAM_PqqE_MftC-like"/>
</dbReference>
<dbReference type="PROSITE" id="PS51918">
    <property type="entry name" value="RADICAL_SAM"/>
    <property type="match status" value="1"/>
</dbReference>
<dbReference type="AlphaFoldDB" id="A0A936TFI8"/>
<dbReference type="GO" id="GO:0051536">
    <property type="term" value="F:iron-sulfur cluster binding"/>
    <property type="evidence" value="ECO:0007669"/>
    <property type="project" value="UniProtKB-KW"/>
</dbReference>
<dbReference type="EMBL" id="JADJZA010000007">
    <property type="protein sequence ID" value="MBK9297824.1"/>
    <property type="molecule type" value="Genomic_DNA"/>
</dbReference>